<keyword evidence="4 7" id="KW-0472">Membrane</keyword>
<feature type="site" description="Important for catalytic activity" evidence="7">
    <location>
        <position position="222"/>
    </location>
</feature>
<dbReference type="CDD" id="cd08010">
    <property type="entry name" value="MltG_like"/>
    <property type="match status" value="1"/>
</dbReference>
<comment type="subcellular location">
    <subcellularLocation>
        <location evidence="7">Cell membrane</location>
        <topology evidence="7">Single-pass membrane protein</topology>
    </subcellularLocation>
</comment>
<organism evidence="8 9">
    <name type="scientific">Clostridium malenominatum</name>
    <dbReference type="NCBI Taxonomy" id="1539"/>
    <lineage>
        <taxon>Bacteria</taxon>
        <taxon>Bacillati</taxon>
        <taxon>Bacillota</taxon>
        <taxon>Clostridia</taxon>
        <taxon>Eubacteriales</taxon>
        <taxon>Clostridiaceae</taxon>
        <taxon>Clostridium</taxon>
    </lineage>
</organism>
<keyword evidence="6 7" id="KW-0961">Cell wall biogenesis/degradation</keyword>
<dbReference type="PANTHER" id="PTHR30518">
    <property type="entry name" value="ENDOLYTIC MUREIN TRANSGLYCOSYLASE"/>
    <property type="match status" value="1"/>
</dbReference>
<evidence type="ECO:0000256" key="3">
    <source>
        <dbReference type="ARBA" id="ARBA00022989"/>
    </source>
</evidence>
<dbReference type="PANTHER" id="PTHR30518:SF2">
    <property type="entry name" value="ENDOLYTIC MUREIN TRANSGLYCOSYLASE"/>
    <property type="match status" value="1"/>
</dbReference>
<evidence type="ECO:0000313" key="8">
    <source>
        <dbReference type="EMBL" id="GAA0722137.1"/>
    </source>
</evidence>
<comment type="function">
    <text evidence="7">Functions as a peptidoglycan terminase that cleaves nascent peptidoglycan strands endolytically to terminate their elongation.</text>
</comment>
<comment type="catalytic activity">
    <reaction evidence="7">
        <text>a peptidoglycan chain = a peptidoglycan chain with N-acetyl-1,6-anhydromuramyl-[peptide] at the reducing end + a peptidoglycan chain with N-acetylglucosamine at the non-reducing end.</text>
        <dbReference type="EC" id="4.2.2.29"/>
    </reaction>
</comment>
<evidence type="ECO:0000313" key="9">
    <source>
        <dbReference type="Proteomes" id="UP001500339"/>
    </source>
</evidence>
<evidence type="ECO:0000256" key="4">
    <source>
        <dbReference type="ARBA" id="ARBA00023136"/>
    </source>
</evidence>
<gene>
    <name evidence="8" type="primary">mltG_1</name>
    <name evidence="7" type="synonym">mltG</name>
    <name evidence="8" type="ORF">GCM10008905_13320</name>
</gene>
<dbReference type="Pfam" id="PF02618">
    <property type="entry name" value="YceG"/>
    <property type="match status" value="1"/>
</dbReference>
<reference evidence="9" key="1">
    <citation type="journal article" date="2019" name="Int. J. Syst. Evol. Microbiol.">
        <title>The Global Catalogue of Microorganisms (GCM) 10K type strain sequencing project: providing services to taxonomists for standard genome sequencing and annotation.</title>
        <authorList>
            <consortium name="The Broad Institute Genomics Platform"/>
            <consortium name="The Broad Institute Genome Sequencing Center for Infectious Disease"/>
            <person name="Wu L."/>
            <person name="Ma J."/>
        </authorList>
    </citation>
    <scope>NUCLEOTIDE SEQUENCE [LARGE SCALE GENOMIC DNA]</scope>
    <source>
        <strain evidence="9">JCM 1405</strain>
    </source>
</reference>
<evidence type="ECO:0000256" key="5">
    <source>
        <dbReference type="ARBA" id="ARBA00023239"/>
    </source>
</evidence>
<accession>A0ABP3U0S6</accession>
<dbReference type="Proteomes" id="UP001500339">
    <property type="component" value="Unassembled WGS sequence"/>
</dbReference>
<dbReference type="RefSeq" id="WP_343768039.1">
    <property type="nucleotide sequence ID" value="NZ_BAAACF010000001.1"/>
</dbReference>
<sequence length="336" mass="38546">MRKDGSIKVILIIIIALGISSYFYYYSVSKHPFKKDIEEVRVVVNPGDSLYKVLDNLKEENKIRSLLIIKAYIKKNNLQTNIKPGNYIIKSDVNLNVFLTDLNEGLYNKDLIKITIPEGYDIEKIAQTLENKNVISKEEFISGVKQYVVPEYIKEKGNRKYALEGYLFPDTYMLAKEMKAEDIINIMFNRFNGALNELREKYKIDNDKVDTIITVASMVEKEAEASSERGKVASVFYNRMKKGMRMQSCATVLYALGEHRDKLYDRDLKVDSPYNTYIIDGFPPGPIASPGMASIEAALNPEDTNYLFFVSYNDGTHFFTHDYNEFLKVKAKTQGN</sequence>
<dbReference type="NCBIfam" id="TIGR00247">
    <property type="entry name" value="endolytic transglycosylase MltG"/>
    <property type="match status" value="1"/>
</dbReference>
<keyword evidence="1 7" id="KW-1003">Cell membrane</keyword>
<comment type="similarity">
    <text evidence="7">Belongs to the transglycosylase MltG family.</text>
</comment>
<keyword evidence="3 7" id="KW-1133">Transmembrane helix</keyword>
<dbReference type="EMBL" id="BAAACF010000001">
    <property type="protein sequence ID" value="GAA0722137.1"/>
    <property type="molecule type" value="Genomic_DNA"/>
</dbReference>
<dbReference type="Gene3D" id="3.30.1490.480">
    <property type="entry name" value="Endolytic murein transglycosylase"/>
    <property type="match status" value="2"/>
</dbReference>
<dbReference type="InterPro" id="IPR003770">
    <property type="entry name" value="MLTG-like"/>
</dbReference>
<protein>
    <recommendedName>
        <fullName evidence="7">Endolytic murein transglycosylase</fullName>
        <ecNumber evidence="7">4.2.2.29</ecNumber>
    </recommendedName>
    <alternativeName>
        <fullName evidence="7">Peptidoglycan lytic transglycosylase</fullName>
    </alternativeName>
    <alternativeName>
        <fullName evidence="7">Peptidoglycan polymerization terminase</fullName>
    </alternativeName>
</protein>
<dbReference type="EC" id="4.2.2.29" evidence="7"/>
<dbReference type="HAMAP" id="MF_02065">
    <property type="entry name" value="MltG"/>
    <property type="match status" value="1"/>
</dbReference>
<evidence type="ECO:0000256" key="6">
    <source>
        <dbReference type="ARBA" id="ARBA00023316"/>
    </source>
</evidence>
<evidence type="ECO:0000256" key="2">
    <source>
        <dbReference type="ARBA" id="ARBA00022692"/>
    </source>
</evidence>
<name>A0ABP3U0S6_9CLOT</name>
<evidence type="ECO:0000256" key="1">
    <source>
        <dbReference type="ARBA" id="ARBA00022475"/>
    </source>
</evidence>
<evidence type="ECO:0000256" key="7">
    <source>
        <dbReference type="HAMAP-Rule" id="MF_02065"/>
    </source>
</evidence>
<keyword evidence="5 7" id="KW-0456">Lyase</keyword>
<keyword evidence="9" id="KW-1185">Reference proteome</keyword>
<feature type="transmembrane region" description="Helical" evidence="7">
    <location>
        <begin position="7"/>
        <end position="26"/>
    </location>
</feature>
<proteinExistence type="inferred from homology"/>
<keyword evidence="2 7" id="KW-0812">Transmembrane</keyword>
<comment type="caution">
    <text evidence="8">The sequence shown here is derived from an EMBL/GenBank/DDBJ whole genome shotgun (WGS) entry which is preliminary data.</text>
</comment>